<dbReference type="PANTHER" id="PTHR46471:SF2">
    <property type="entry name" value="CHITIN DEACETYLASE-RELATED"/>
    <property type="match status" value="1"/>
</dbReference>
<feature type="disulfide bond" evidence="8">
    <location>
        <begin position="513"/>
        <end position="527"/>
    </location>
</feature>
<feature type="domain" description="Chitin-binding type-1" evidence="10">
    <location>
        <begin position="602"/>
        <end position="643"/>
    </location>
</feature>
<feature type="chain" id="PRO_5025345475" evidence="9">
    <location>
        <begin position="21"/>
        <end position="643"/>
    </location>
</feature>
<feature type="domain" description="Chitin-binding type-1" evidence="10">
    <location>
        <begin position="387"/>
        <end position="433"/>
    </location>
</feature>
<dbReference type="Gene3D" id="3.10.350.10">
    <property type="entry name" value="LysM domain"/>
    <property type="match status" value="1"/>
</dbReference>
<dbReference type="SUPFAM" id="SSF57016">
    <property type="entry name" value="Plant lectins/antimicrobial peptides"/>
    <property type="match status" value="7"/>
</dbReference>
<evidence type="ECO:0000256" key="5">
    <source>
        <dbReference type="ARBA" id="ARBA00022801"/>
    </source>
</evidence>
<evidence type="ECO:0000256" key="9">
    <source>
        <dbReference type="SAM" id="SignalP"/>
    </source>
</evidence>
<dbReference type="InterPro" id="IPR036861">
    <property type="entry name" value="Endochitinase-like_sf"/>
</dbReference>
<dbReference type="SMART" id="SM00270">
    <property type="entry name" value="ChtBD1"/>
    <property type="match status" value="7"/>
</dbReference>
<keyword evidence="6" id="KW-0119">Carbohydrate metabolism</keyword>
<feature type="disulfide bond" evidence="8">
    <location>
        <begin position="623"/>
        <end position="637"/>
    </location>
</feature>
<evidence type="ECO:0000256" key="4">
    <source>
        <dbReference type="ARBA" id="ARBA00022729"/>
    </source>
</evidence>
<dbReference type="InterPro" id="IPR001002">
    <property type="entry name" value="Chitin-bd_1"/>
</dbReference>
<feature type="domain" description="Chitin-binding type-1" evidence="10">
    <location>
        <begin position="494"/>
        <end position="540"/>
    </location>
</feature>
<dbReference type="Gene3D" id="3.30.60.10">
    <property type="entry name" value="Endochitinase-like"/>
    <property type="match status" value="6"/>
</dbReference>
<keyword evidence="12" id="KW-1185">Reference proteome</keyword>
<dbReference type="AlphaFoldDB" id="A0A6A6UZF3"/>
<keyword evidence="8" id="KW-1015">Disulfide bond</keyword>
<comment type="caution">
    <text evidence="8">Lacks conserved residue(s) required for the propagation of feature annotation.</text>
</comment>
<evidence type="ECO:0000259" key="10">
    <source>
        <dbReference type="PROSITE" id="PS50941"/>
    </source>
</evidence>
<dbReference type="GO" id="GO:0016787">
    <property type="term" value="F:hydrolase activity"/>
    <property type="evidence" value="ECO:0007669"/>
    <property type="project" value="UniProtKB-KW"/>
</dbReference>
<keyword evidence="4 9" id="KW-0732">Signal</keyword>
<dbReference type="Proteomes" id="UP000799440">
    <property type="component" value="Unassembled WGS sequence"/>
</dbReference>
<evidence type="ECO:0000256" key="7">
    <source>
        <dbReference type="ARBA" id="ARBA00023285"/>
    </source>
</evidence>
<protein>
    <submittedName>
        <fullName evidence="11">Carbohydrate-binding module family 18 protein</fullName>
    </submittedName>
</protein>
<evidence type="ECO:0000313" key="11">
    <source>
        <dbReference type="EMBL" id="KAF2742347.1"/>
    </source>
</evidence>
<evidence type="ECO:0000256" key="6">
    <source>
        <dbReference type="ARBA" id="ARBA00023277"/>
    </source>
</evidence>
<keyword evidence="5" id="KW-0378">Hydrolase</keyword>
<name>A0A6A6UZF3_9PLEO</name>
<feature type="disulfide bond" evidence="8">
    <location>
        <begin position="225"/>
        <end position="239"/>
    </location>
</feature>
<evidence type="ECO:0000256" key="2">
    <source>
        <dbReference type="ARBA" id="ARBA00022669"/>
    </source>
</evidence>
<feature type="domain" description="Chitin-binding type-1" evidence="10">
    <location>
        <begin position="140"/>
        <end position="185"/>
    </location>
</feature>
<proteinExistence type="predicted"/>
<evidence type="ECO:0000256" key="1">
    <source>
        <dbReference type="ARBA" id="ARBA00001941"/>
    </source>
</evidence>
<dbReference type="EMBL" id="MU006610">
    <property type="protein sequence ID" value="KAF2742347.1"/>
    <property type="molecule type" value="Genomic_DNA"/>
</dbReference>
<dbReference type="GO" id="GO:0046872">
    <property type="term" value="F:metal ion binding"/>
    <property type="evidence" value="ECO:0007669"/>
    <property type="project" value="UniProtKB-KW"/>
</dbReference>
<evidence type="ECO:0000256" key="8">
    <source>
        <dbReference type="PROSITE-ProRule" id="PRU00261"/>
    </source>
</evidence>
<dbReference type="GO" id="GO:0008061">
    <property type="term" value="F:chitin binding"/>
    <property type="evidence" value="ECO:0007669"/>
    <property type="project" value="UniProtKB-UniRule"/>
</dbReference>
<accession>A0A6A6UZF3</accession>
<feature type="domain" description="Chitin-binding type-1" evidence="10">
    <location>
        <begin position="440"/>
        <end position="486"/>
    </location>
</feature>
<evidence type="ECO:0000256" key="3">
    <source>
        <dbReference type="ARBA" id="ARBA00022723"/>
    </source>
</evidence>
<keyword evidence="2 8" id="KW-0147">Chitin-binding</keyword>
<dbReference type="OrthoDB" id="1193027at2759"/>
<dbReference type="InterPro" id="IPR036779">
    <property type="entry name" value="LysM_dom_sf"/>
</dbReference>
<feature type="disulfide bond" evidence="8">
    <location>
        <begin position="159"/>
        <end position="173"/>
    </location>
</feature>
<feature type="disulfide bond" evidence="8">
    <location>
        <begin position="406"/>
        <end position="420"/>
    </location>
</feature>
<dbReference type="PANTHER" id="PTHR46471">
    <property type="entry name" value="CHITIN DEACETYLASE"/>
    <property type="match status" value="1"/>
</dbReference>
<dbReference type="PROSITE" id="PS50941">
    <property type="entry name" value="CHIT_BIND_I_2"/>
    <property type="match status" value="7"/>
</dbReference>
<feature type="domain" description="Chitin-binding type-1" evidence="10">
    <location>
        <begin position="282"/>
        <end position="328"/>
    </location>
</feature>
<comment type="cofactor">
    <cofactor evidence="1">
        <name>Co(2+)</name>
        <dbReference type="ChEBI" id="CHEBI:48828"/>
    </cofactor>
</comment>
<gene>
    <name evidence="11" type="ORF">M011DRAFT_512245</name>
</gene>
<feature type="disulfide bond" evidence="8">
    <location>
        <begin position="459"/>
        <end position="473"/>
    </location>
</feature>
<reference evidence="11" key="1">
    <citation type="journal article" date="2020" name="Stud. Mycol.">
        <title>101 Dothideomycetes genomes: a test case for predicting lifestyles and emergence of pathogens.</title>
        <authorList>
            <person name="Haridas S."/>
            <person name="Albert R."/>
            <person name="Binder M."/>
            <person name="Bloem J."/>
            <person name="Labutti K."/>
            <person name="Salamov A."/>
            <person name="Andreopoulos B."/>
            <person name="Baker S."/>
            <person name="Barry K."/>
            <person name="Bills G."/>
            <person name="Bluhm B."/>
            <person name="Cannon C."/>
            <person name="Castanera R."/>
            <person name="Culley D."/>
            <person name="Daum C."/>
            <person name="Ezra D."/>
            <person name="Gonzalez J."/>
            <person name="Henrissat B."/>
            <person name="Kuo A."/>
            <person name="Liang C."/>
            <person name="Lipzen A."/>
            <person name="Lutzoni F."/>
            <person name="Magnuson J."/>
            <person name="Mondo S."/>
            <person name="Nolan M."/>
            <person name="Ohm R."/>
            <person name="Pangilinan J."/>
            <person name="Park H.-J."/>
            <person name="Ramirez L."/>
            <person name="Alfaro M."/>
            <person name="Sun H."/>
            <person name="Tritt A."/>
            <person name="Yoshinaga Y."/>
            <person name="Zwiers L.-H."/>
            <person name="Turgeon B."/>
            <person name="Goodwin S."/>
            <person name="Spatafora J."/>
            <person name="Crous P."/>
            <person name="Grigoriev I."/>
        </authorList>
    </citation>
    <scope>NUCLEOTIDE SEQUENCE</scope>
    <source>
        <strain evidence="11">CBS 119925</strain>
    </source>
</reference>
<evidence type="ECO:0000313" key="12">
    <source>
        <dbReference type="Proteomes" id="UP000799440"/>
    </source>
</evidence>
<keyword evidence="3" id="KW-0479">Metal-binding</keyword>
<organism evidence="11 12">
    <name type="scientific">Sporormia fimetaria CBS 119925</name>
    <dbReference type="NCBI Taxonomy" id="1340428"/>
    <lineage>
        <taxon>Eukaryota</taxon>
        <taxon>Fungi</taxon>
        <taxon>Dikarya</taxon>
        <taxon>Ascomycota</taxon>
        <taxon>Pezizomycotina</taxon>
        <taxon>Dothideomycetes</taxon>
        <taxon>Pleosporomycetidae</taxon>
        <taxon>Pleosporales</taxon>
        <taxon>Sporormiaceae</taxon>
        <taxon>Sporormia</taxon>
    </lineage>
</organism>
<sequence length="643" mass="64522">MASFWYQLPLILLSLSPALAEVRCRYNVTAPTPVTYYSCTEIANKQGISLDHFFLLNPLLDPDYTSIESGKAYCVSGTVVPTTTDGTCKPDQYVSCLGYAGGQCCNSTTWKCGNTQQDCRAGTCAHGLCDVENPSSYSLDGKCGPASGNKQCGGKWGNCCGKSNTCGTGTSFCGVGNCLYGNCTLPPPETTPQPEIPPWYFGNTTDGTCGPANDYQVCNVMYGFCCASTGKCGMGAQFCGDVCQPGYGNCTNAVVPPKGGDVSPGKEMSSIALLPAYYYITDGTCGGANGFVCKGSPYGDCCSSSGYCGKEDGHCKAGCQPNFGDCTGSNMSPDGTYGGTKGSTCTGTTFGACCLSSGLCGGETAHCGGGCQSQFGTCTGDSKTSPDGTCGGTKGYTCGSSGFGDCCSSSGFCGSETAHCSTGCQTQFGSCKGGSKASPDGTCGGTKGYTCSGSGFGDCCSSSGFCGRETAHCSAGCQTAFGTCSSGSSKISTDGTCGGSKGFICTGSGFGDCCSSSGFCGKETAHCSTGCQTAFGTCSTGTGNISPDSTCGGTKKYTCAGSSFGKCYSSDGYCGNEVTHCAQGCQTSFSSACLTGKIPTLDGTCGSKNGNRTCAGGPFNGQCCGSSGYCGTTTTHCGTGKCN</sequence>
<feature type="signal peptide" evidence="9">
    <location>
        <begin position="1"/>
        <end position="20"/>
    </location>
</feature>
<feature type="domain" description="Chitin-binding type-1" evidence="10">
    <location>
        <begin position="206"/>
        <end position="252"/>
    </location>
</feature>
<keyword evidence="7" id="KW-0170">Cobalt</keyword>
<feature type="disulfide bond" evidence="8">
    <location>
        <begin position="301"/>
        <end position="315"/>
    </location>
</feature>